<comment type="caution">
    <text evidence="2">The sequence shown here is derived from an EMBL/GenBank/DDBJ whole genome shotgun (WGS) entry which is preliminary data.</text>
</comment>
<proteinExistence type="predicted"/>
<feature type="compositionally biased region" description="Basic residues" evidence="1">
    <location>
        <begin position="182"/>
        <end position="196"/>
    </location>
</feature>
<evidence type="ECO:0000313" key="3">
    <source>
        <dbReference type="Proteomes" id="UP000005551"/>
    </source>
</evidence>
<reference evidence="2 3" key="1">
    <citation type="submission" date="2012-05" db="EMBL/GenBank/DDBJ databases">
        <title>Genome sequence of Nitritalea halalkaliphila LW7.</title>
        <authorList>
            <person name="Jangir P.K."/>
            <person name="Singh A."/>
            <person name="Shivaji S."/>
            <person name="Sharma R."/>
        </authorList>
    </citation>
    <scope>NUCLEOTIDE SEQUENCE [LARGE SCALE GENOMIC DNA]</scope>
    <source>
        <strain evidence="2 3">LW7</strain>
    </source>
</reference>
<name>I5C978_9BACT</name>
<dbReference type="RefSeq" id="WP_009053601.1">
    <property type="nucleotide sequence ID" value="NZ_AJYA01000007.1"/>
</dbReference>
<protein>
    <submittedName>
        <fullName evidence="2">Uncharacterized protein</fullName>
    </submittedName>
</protein>
<accession>I5C978</accession>
<sequence length="228" mass="26248">MSHTIVGVCLTFILLLLPNSLKRIGEQNKLISESEEAFAAGNMELAIAKQKALIDILEGDERQSLVRLNLALSYQRLEEKEEALRLFNQLLSETNAEVASIAANQLGLMQAAENDFEEALGSFRYALIKNYENETARYNFELLKRWMEENPPSDDQQDENQTKTVRVTIRIRISRAMVMSKSRRRKVAKGMSRRMKTREATRSRWRMSVAKKPKRSASRKRLPTEKVT</sequence>
<dbReference type="InterPro" id="IPR011990">
    <property type="entry name" value="TPR-like_helical_dom_sf"/>
</dbReference>
<keyword evidence="3" id="KW-1185">Reference proteome</keyword>
<dbReference type="STRING" id="1189621.A3SI_03870"/>
<evidence type="ECO:0000256" key="1">
    <source>
        <dbReference type="SAM" id="MobiDB-lite"/>
    </source>
</evidence>
<feature type="region of interest" description="Disordered" evidence="1">
    <location>
        <begin position="182"/>
        <end position="228"/>
    </location>
</feature>
<dbReference type="SUPFAM" id="SSF48452">
    <property type="entry name" value="TPR-like"/>
    <property type="match status" value="1"/>
</dbReference>
<evidence type="ECO:0000313" key="2">
    <source>
        <dbReference type="EMBL" id="EIM78380.1"/>
    </source>
</evidence>
<dbReference type="EMBL" id="AJYA01000007">
    <property type="protein sequence ID" value="EIM78380.1"/>
    <property type="molecule type" value="Genomic_DNA"/>
</dbReference>
<gene>
    <name evidence="2" type="ORF">A3SI_03870</name>
</gene>
<dbReference type="Proteomes" id="UP000005551">
    <property type="component" value="Unassembled WGS sequence"/>
</dbReference>
<dbReference type="AlphaFoldDB" id="I5C978"/>
<dbReference type="Gene3D" id="1.25.40.10">
    <property type="entry name" value="Tetratricopeptide repeat domain"/>
    <property type="match status" value="1"/>
</dbReference>
<dbReference type="SMART" id="SM00028">
    <property type="entry name" value="TPR"/>
    <property type="match status" value="2"/>
</dbReference>
<feature type="compositionally biased region" description="Basic residues" evidence="1">
    <location>
        <begin position="203"/>
        <end position="221"/>
    </location>
</feature>
<organism evidence="2 3">
    <name type="scientific">Nitritalea halalkaliphila LW7</name>
    <dbReference type="NCBI Taxonomy" id="1189621"/>
    <lineage>
        <taxon>Bacteria</taxon>
        <taxon>Pseudomonadati</taxon>
        <taxon>Bacteroidota</taxon>
        <taxon>Cytophagia</taxon>
        <taxon>Cytophagales</taxon>
        <taxon>Cyclobacteriaceae</taxon>
        <taxon>Nitritalea</taxon>
    </lineage>
</organism>
<dbReference type="InterPro" id="IPR019734">
    <property type="entry name" value="TPR_rpt"/>
</dbReference>